<sequence length="385" mass="40985">MRLTVRMVLAAALLSSLALSACSSKGKVREPAKLVAVDKPTVSPRTLWTARVGNGSDEFFTELAPNAQIDAVYGADLKGRVYSFSTETGKTLWKVDTKARIAAGPGVSGDLILVGTLEGEVIALKRTDGAEVWRAALSSEVLGTPVGEGNIVVARSVDGRVFGLSASDGSRQWTFDRTVPELVLRGLSRPMIIGPTVVIGMENGRLVSLTLADGTPRWEQAISVPSGRTVLDRLVDIDGDMVLGEQCLYVASFGGEVACLEPAGGQVAWRRGVKSFNSLEEGGGKVFVSDESSVIWGLDGRSGAAAWKQESLLYRHTSPPAYFDGYVVVGDYEGYLHWMDPSDGRIVGRSRLGSDPITAKPVVSGDVLYVLNSAGRLAAIQLQKK</sequence>
<dbReference type="OrthoDB" id="5173551at2"/>
<comment type="subunit">
    <text evidence="4">Part of the Bam complex.</text>
</comment>
<feature type="chain" id="PRO_5013412383" description="Outer membrane protein assembly factor BamB" evidence="5">
    <location>
        <begin position="21"/>
        <end position="385"/>
    </location>
</feature>
<dbReference type="EMBL" id="FQWZ01000006">
    <property type="protein sequence ID" value="SHH14255.1"/>
    <property type="molecule type" value="Genomic_DNA"/>
</dbReference>
<dbReference type="PROSITE" id="PS51257">
    <property type="entry name" value="PROKAR_LIPOPROTEIN"/>
    <property type="match status" value="1"/>
</dbReference>
<proteinExistence type="inferred from homology"/>
<gene>
    <name evidence="4" type="primary">bamB</name>
    <name evidence="7" type="ORF">SAMN04488068_2662</name>
</gene>
<dbReference type="HAMAP" id="MF_00923">
    <property type="entry name" value="OM_assembly_BamB"/>
    <property type="match status" value="1"/>
</dbReference>
<keyword evidence="3 4" id="KW-0998">Cell outer membrane</keyword>
<evidence type="ECO:0000256" key="1">
    <source>
        <dbReference type="ARBA" id="ARBA00022729"/>
    </source>
</evidence>
<feature type="signal peptide" evidence="5">
    <location>
        <begin position="1"/>
        <end position="20"/>
    </location>
</feature>
<dbReference type="SMART" id="SM00564">
    <property type="entry name" value="PQQ"/>
    <property type="match status" value="6"/>
</dbReference>
<dbReference type="RefSeq" id="WP_072898150.1">
    <property type="nucleotide sequence ID" value="NZ_FQWZ01000006.1"/>
</dbReference>
<name>A0A1M5QJL1_9GAMM</name>
<comment type="similarity">
    <text evidence="4">Belongs to the BamB family.</text>
</comment>
<feature type="domain" description="Pyrrolo-quinoline quinone repeat" evidence="6">
    <location>
        <begin position="78"/>
        <end position="309"/>
    </location>
</feature>
<keyword evidence="4" id="KW-0449">Lipoprotein</keyword>
<evidence type="ECO:0000259" key="6">
    <source>
        <dbReference type="Pfam" id="PF13360"/>
    </source>
</evidence>
<dbReference type="InterPro" id="IPR017687">
    <property type="entry name" value="BamB"/>
</dbReference>
<dbReference type="PANTHER" id="PTHR34512">
    <property type="entry name" value="CELL SURFACE PROTEIN"/>
    <property type="match status" value="1"/>
</dbReference>
<evidence type="ECO:0000313" key="7">
    <source>
        <dbReference type="EMBL" id="SHH14255.1"/>
    </source>
</evidence>
<dbReference type="InterPro" id="IPR018391">
    <property type="entry name" value="PQQ_b-propeller_rpt"/>
</dbReference>
<dbReference type="NCBIfam" id="TIGR03300">
    <property type="entry name" value="assembly_YfgL"/>
    <property type="match status" value="1"/>
</dbReference>
<dbReference type="GO" id="GO:0009279">
    <property type="term" value="C:cell outer membrane"/>
    <property type="evidence" value="ECO:0007669"/>
    <property type="project" value="UniProtKB-SubCell"/>
</dbReference>
<keyword evidence="1 4" id="KW-0732">Signal</keyword>
<evidence type="ECO:0000256" key="3">
    <source>
        <dbReference type="ARBA" id="ARBA00023237"/>
    </source>
</evidence>
<evidence type="ECO:0000256" key="2">
    <source>
        <dbReference type="ARBA" id="ARBA00023136"/>
    </source>
</evidence>
<evidence type="ECO:0000313" key="8">
    <source>
        <dbReference type="Proteomes" id="UP000199758"/>
    </source>
</evidence>
<dbReference type="Gene3D" id="2.130.10.10">
    <property type="entry name" value="YVTN repeat-like/Quinoprotein amine dehydrogenase"/>
    <property type="match status" value="1"/>
</dbReference>
<evidence type="ECO:0000256" key="5">
    <source>
        <dbReference type="SAM" id="SignalP"/>
    </source>
</evidence>
<reference evidence="7 8" key="1">
    <citation type="submission" date="2016-11" db="EMBL/GenBank/DDBJ databases">
        <authorList>
            <person name="Jaros S."/>
            <person name="Januszkiewicz K."/>
            <person name="Wedrychowicz H."/>
        </authorList>
    </citation>
    <scope>NUCLEOTIDE SEQUENCE [LARGE SCALE GENOMIC DNA]</scope>
    <source>
        <strain evidence="7 8">CGMCC 1.7049</strain>
    </source>
</reference>
<dbReference type="Pfam" id="PF13360">
    <property type="entry name" value="PQQ_2"/>
    <property type="match status" value="1"/>
</dbReference>
<keyword evidence="4" id="KW-0564">Palmitate</keyword>
<evidence type="ECO:0000256" key="4">
    <source>
        <dbReference type="HAMAP-Rule" id="MF_00923"/>
    </source>
</evidence>
<dbReference type="GO" id="GO:0043165">
    <property type="term" value="P:Gram-negative-bacterium-type cell outer membrane assembly"/>
    <property type="evidence" value="ECO:0007669"/>
    <property type="project" value="UniProtKB-UniRule"/>
</dbReference>
<dbReference type="InterPro" id="IPR011047">
    <property type="entry name" value="Quinoprotein_ADH-like_sf"/>
</dbReference>
<accession>A0A1M5QJL1</accession>
<keyword evidence="8" id="KW-1185">Reference proteome</keyword>
<dbReference type="STRING" id="490188.SAMN04488068_2662"/>
<keyword evidence="2 4" id="KW-0472">Membrane</keyword>
<comment type="function">
    <text evidence="4">Part of the outer membrane protein assembly complex, which is involved in assembly and insertion of beta-barrel proteins into the outer membrane.</text>
</comment>
<dbReference type="Proteomes" id="UP000199758">
    <property type="component" value="Unassembled WGS sequence"/>
</dbReference>
<dbReference type="InterPro" id="IPR002372">
    <property type="entry name" value="PQQ_rpt_dom"/>
</dbReference>
<dbReference type="GO" id="GO:0051205">
    <property type="term" value="P:protein insertion into membrane"/>
    <property type="evidence" value="ECO:0007669"/>
    <property type="project" value="UniProtKB-UniRule"/>
</dbReference>
<dbReference type="AlphaFoldDB" id="A0A1M5QJL1"/>
<dbReference type="SUPFAM" id="SSF50998">
    <property type="entry name" value="Quinoprotein alcohol dehydrogenase-like"/>
    <property type="match status" value="1"/>
</dbReference>
<comment type="subcellular location">
    <subcellularLocation>
        <location evidence="4">Cell outer membrane</location>
        <topology evidence="4">Lipid-anchor</topology>
    </subcellularLocation>
</comment>
<organism evidence="7 8">
    <name type="scientific">Hydrocarboniphaga daqingensis</name>
    <dbReference type="NCBI Taxonomy" id="490188"/>
    <lineage>
        <taxon>Bacteria</taxon>
        <taxon>Pseudomonadati</taxon>
        <taxon>Pseudomonadota</taxon>
        <taxon>Gammaproteobacteria</taxon>
        <taxon>Nevskiales</taxon>
        <taxon>Nevskiaceae</taxon>
        <taxon>Hydrocarboniphaga</taxon>
    </lineage>
</organism>
<dbReference type="PANTHER" id="PTHR34512:SF30">
    <property type="entry name" value="OUTER MEMBRANE PROTEIN ASSEMBLY FACTOR BAMB"/>
    <property type="match status" value="1"/>
</dbReference>
<dbReference type="InterPro" id="IPR015943">
    <property type="entry name" value="WD40/YVTN_repeat-like_dom_sf"/>
</dbReference>
<protein>
    <recommendedName>
        <fullName evidence="4">Outer membrane protein assembly factor BamB</fullName>
    </recommendedName>
</protein>